<dbReference type="Proteomes" id="UP000004080">
    <property type="component" value="Unassembled WGS sequence"/>
</dbReference>
<dbReference type="EMBL" id="AKKV01000042">
    <property type="protein sequence ID" value="EIT83958.1"/>
    <property type="molecule type" value="Genomic_DNA"/>
</dbReference>
<feature type="domain" description="Elongation factor G-binding protein C-terminal treble-clef zinc-finger" evidence="2">
    <location>
        <begin position="98"/>
        <end position="202"/>
    </location>
</feature>
<dbReference type="Pfam" id="PF16571">
    <property type="entry name" value="FBP_C"/>
    <property type="match status" value="1"/>
</dbReference>
<dbReference type="eggNOG" id="ENOG502ZCF2">
    <property type="taxonomic scope" value="Bacteria"/>
</dbReference>
<dbReference type="RefSeq" id="WP_007203674.1">
    <property type="nucleotide sequence ID" value="NZ_AKKV01000042.1"/>
</dbReference>
<evidence type="ECO:0000313" key="4">
    <source>
        <dbReference type="Proteomes" id="UP000004080"/>
    </source>
</evidence>
<feature type="domain" description="Elongation factor G-binding protein N-terminal" evidence="1">
    <location>
        <begin position="4"/>
        <end position="85"/>
    </location>
</feature>
<name>I8UB14_9BACL</name>
<keyword evidence="4" id="KW-1185">Reference proteome</keyword>
<evidence type="ECO:0000259" key="2">
    <source>
        <dbReference type="Pfam" id="PF16571"/>
    </source>
</evidence>
<dbReference type="STRING" id="1196324.A374_18024"/>
<dbReference type="InterPro" id="IPR032330">
    <property type="entry name" value="EF-G-binding_C"/>
</dbReference>
<dbReference type="AlphaFoldDB" id="I8UB14"/>
<gene>
    <name evidence="3" type="ORF">A374_18024</name>
</gene>
<protein>
    <submittedName>
        <fullName evidence="3">Fibronectin-binding family protein</fullName>
    </submittedName>
</protein>
<evidence type="ECO:0000259" key="1">
    <source>
        <dbReference type="Pfam" id="PF07299"/>
    </source>
</evidence>
<sequence length="215" mass="24219">MEPFLRNDQYNAIVQYVQVILDTKKKHVAPNVLKATIELAGAKILALFHESTAEQQALLDVTAHTTSEELHRFLEQLRSYVNPFPPISEPQIKKLFPKAKKLKVPPLDSVDWHKLTYLSWNDLGSNKKYIVYPQDGKWLGIQCSLTPLAKAGYCSLCKCVNDVSYVSTIAKKKQAKNSDYYKALGNLICTDSATCNEKITTTMHVEKLFGDVLEG</sequence>
<dbReference type="InterPro" id="IPR010841">
    <property type="entry name" value="EF-G-binding_N"/>
</dbReference>
<comment type="caution">
    <text evidence="3">The sequence shown here is derived from an EMBL/GenBank/DDBJ whole genome shotgun (WGS) entry which is preliminary data.</text>
</comment>
<dbReference type="Gene3D" id="1.20.1280.250">
    <property type="match status" value="1"/>
</dbReference>
<evidence type="ECO:0000313" key="3">
    <source>
        <dbReference type="EMBL" id="EIT83958.1"/>
    </source>
</evidence>
<dbReference type="InterPro" id="IPR038344">
    <property type="entry name" value="EF-G_N_sf"/>
</dbReference>
<accession>I8UB14</accession>
<dbReference type="CDD" id="cd16342">
    <property type="entry name" value="FusC_FusB"/>
    <property type="match status" value="1"/>
</dbReference>
<dbReference type="OrthoDB" id="1891078at2"/>
<proteinExistence type="predicted"/>
<dbReference type="PATRIC" id="fig|1196324.3.peg.3678"/>
<organism evidence="3 4">
    <name type="scientific">Fictibacillus macauensis ZFHKF-1</name>
    <dbReference type="NCBI Taxonomy" id="1196324"/>
    <lineage>
        <taxon>Bacteria</taxon>
        <taxon>Bacillati</taxon>
        <taxon>Bacillota</taxon>
        <taxon>Bacilli</taxon>
        <taxon>Bacillales</taxon>
        <taxon>Fictibacillaceae</taxon>
        <taxon>Fictibacillus</taxon>
    </lineage>
</organism>
<dbReference type="Pfam" id="PF07299">
    <property type="entry name" value="EF-G-binding_N"/>
    <property type="match status" value="1"/>
</dbReference>
<reference evidence="3 4" key="1">
    <citation type="journal article" date="2012" name="J. Bacteriol.">
        <title>Genome of Bacillus macauensis ZFHKF-1, a Long-Chain-Forming Bacterium.</title>
        <authorList>
            <person name="Cai L."/>
            <person name="Zhang T."/>
        </authorList>
    </citation>
    <scope>NUCLEOTIDE SEQUENCE [LARGE SCALE GENOMIC DNA]</scope>
    <source>
        <strain evidence="3 4">ZFHKF-1</strain>
    </source>
</reference>